<dbReference type="EMBL" id="WOTE01000004">
    <property type="protein sequence ID" value="NHO39841.1"/>
    <property type="molecule type" value="Genomic_DNA"/>
</dbReference>
<sequence>MVEGSGNAAEQSGCVATPDDGQIYGAVRNWLLSVLPAGVQVVQGQQNRVAPPPAPFITMTVTERTRLATNGWSYTATTREVSEPARLTMQLDLFGPAAGAYAQTLTALWQDPQAALFFAGLPFQLAPLDVGPPGQSGFRDGEHQYEENWTVALHMQVTFCLSMAQDFAITLSVNALSADVTDPPEE</sequence>
<proteinExistence type="predicted"/>
<protein>
    <submittedName>
        <fullName evidence="2">Burkholderia phage Bcep781 gp05</fullName>
    </submittedName>
</protein>
<organism evidence="2 4">
    <name type="scientific">Acetobacter ghanensis</name>
    <dbReference type="NCBI Taxonomy" id="431306"/>
    <lineage>
        <taxon>Bacteria</taxon>
        <taxon>Pseudomonadati</taxon>
        <taxon>Pseudomonadota</taxon>
        <taxon>Alphaproteobacteria</taxon>
        <taxon>Acetobacterales</taxon>
        <taxon>Acetobacteraceae</taxon>
        <taxon>Acetobacter</taxon>
    </lineage>
</organism>
<dbReference type="Pfam" id="PF23961">
    <property type="entry name" value="Phage_tail_terminator_9"/>
    <property type="match status" value="1"/>
</dbReference>
<dbReference type="NCBIfam" id="NF047498">
    <property type="entry name" value="LIC_12616_fam"/>
    <property type="match status" value="1"/>
</dbReference>
<evidence type="ECO:0000313" key="4">
    <source>
        <dbReference type="Proteomes" id="UP000068250"/>
    </source>
</evidence>
<evidence type="ECO:0000259" key="1">
    <source>
        <dbReference type="Pfam" id="PF23961"/>
    </source>
</evidence>
<reference evidence="4" key="2">
    <citation type="submission" date="2014-09" db="EMBL/GenBank/DDBJ databases">
        <authorList>
            <person name="Illeghems K.G."/>
        </authorList>
    </citation>
    <scope>NUCLEOTIDE SEQUENCE [LARGE SCALE GENOMIC DNA]</scope>
    <source>
        <strain evidence="4">LMG 23848T</strain>
    </source>
</reference>
<evidence type="ECO:0000313" key="2">
    <source>
        <dbReference type="EMBL" id="CEF53211.1"/>
    </source>
</evidence>
<feature type="domain" description="Phage neck terminator protein gp12-like" evidence="1">
    <location>
        <begin position="22"/>
        <end position="159"/>
    </location>
</feature>
<name>A0A0U5BG02_9PROT</name>
<dbReference type="PATRIC" id="fig|431306.5.peg.25"/>
<dbReference type="STRING" id="431306.AGA_88"/>
<dbReference type="Proteomes" id="UP000657200">
    <property type="component" value="Unassembled WGS sequence"/>
</dbReference>
<keyword evidence="5" id="KW-1185">Reference proteome</keyword>
<gene>
    <name evidence="2" type="ORF">AGA_88</name>
    <name evidence="3" type="ORF">GOB80_09145</name>
</gene>
<dbReference type="RefSeq" id="WP_059022489.1">
    <property type="nucleotide sequence ID" value="NZ_LN609302.1"/>
</dbReference>
<dbReference type="EMBL" id="LN609302">
    <property type="protein sequence ID" value="CEF53211.1"/>
    <property type="molecule type" value="Genomic_DNA"/>
</dbReference>
<reference evidence="3 5" key="3">
    <citation type="journal article" date="2020" name="Int. J. Syst. Evol. Microbiol.">
        <title>Novel acetic acid bacteria from cider fermentations: Acetobacter conturbans sp. nov. and Acetobacter fallax sp. nov.</title>
        <authorList>
            <person name="Sombolestani A.S."/>
            <person name="Cleenwerck I."/>
            <person name="Cnockaert M."/>
            <person name="Borremans W."/>
            <person name="Wieme A.D."/>
            <person name="De Vuyst L."/>
            <person name="Vandamme P."/>
        </authorList>
    </citation>
    <scope>NUCLEOTIDE SEQUENCE [LARGE SCALE GENOMIC DNA]</scope>
    <source>
        <strain evidence="3 5">LMG 23848</strain>
    </source>
</reference>
<evidence type="ECO:0000313" key="3">
    <source>
        <dbReference type="EMBL" id="NHO39841.1"/>
    </source>
</evidence>
<reference evidence="2" key="1">
    <citation type="submission" date="2014-09" db="EMBL/GenBank/DDBJ databases">
        <authorList>
            <person name="Magalhaes I.L.F."/>
            <person name="Oliveira U."/>
            <person name="Santos F.R."/>
            <person name="Vidigal T.H.D.A."/>
            <person name="Brescovit A.D."/>
            <person name="Santos A.J."/>
        </authorList>
    </citation>
    <scope>NUCLEOTIDE SEQUENCE</scope>
    <source>
        <strain evidence="2">LMG 23848T</strain>
    </source>
</reference>
<evidence type="ECO:0000313" key="5">
    <source>
        <dbReference type="Proteomes" id="UP000657200"/>
    </source>
</evidence>
<dbReference type="OrthoDB" id="7507242at2"/>
<accession>A0A0U5BG02</accession>
<dbReference type="AlphaFoldDB" id="A0A0U5BG02"/>
<dbReference type="InterPro" id="IPR057087">
    <property type="entry name" value="Gp12-like"/>
</dbReference>
<dbReference type="Proteomes" id="UP000068250">
    <property type="component" value="Chromosome I"/>
</dbReference>